<protein>
    <submittedName>
        <fullName evidence="2">Uncharacterized protein</fullName>
    </submittedName>
</protein>
<accession>A0ABN9W2F8</accession>
<reference evidence="2" key="1">
    <citation type="submission" date="2023-10" db="EMBL/GenBank/DDBJ databases">
        <authorList>
            <person name="Chen Y."/>
            <person name="Shah S."/>
            <person name="Dougan E. K."/>
            <person name="Thang M."/>
            <person name="Chan C."/>
        </authorList>
    </citation>
    <scope>NUCLEOTIDE SEQUENCE [LARGE SCALE GENOMIC DNA]</scope>
</reference>
<evidence type="ECO:0000313" key="2">
    <source>
        <dbReference type="EMBL" id="CAK0880229.1"/>
    </source>
</evidence>
<keyword evidence="3" id="KW-1185">Reference proteome</keyword>
<comment type="caution">
    <text evidence="2">The sequence shown here is derived from an EMBL/GenBank/DDBJ whole genome shotgun (WGS) entry which is preliminary data.</text>
</comment>
<proteinExistence type="predicted"/>
<dbReference type="Proteomes" id="UP001189429">
    <property type="component" value="Unassembled WGS sequence"/>
</dbReference>
<organism evidence="2 3">
    <name type="scientific">Prorocentrum cordatum</name>
    <dbReference type="NCBI Taxonomy" id="2364126"/>
    <lineage>
        <taxon>Eukaryota</taxon>
        <taxon>Sar</taxon>
        <taxon>Alveolata</taxon>
        <taxon>Dinophyceae</taxon>
        <taxon>Prorocentrales</taxon>
        <taxon>Prorocentraceae</taxon>
        <taxon>Prorocentrum</taxon>
    </lineage>
</organism>
<feature type="region of interest" description="Disordered" evidence="1">
    <location>
        <begin position="1"/>
        <end position="78"/>
    </location>
</feature>
<dbReference type="EMBL" id="CAUYUJ010018051">
    <property type="protein sequence ID" value="CAK0880229.1"/>
    <property type="molecule type" value="Genomic_DNA"/>
</dbReference>
<sequence length="107" mass="11976">MPDYPEAVEVGKDMDMTGDSSTDELADKVEGVRVTDGGRTPNKQIASEGPGGPQDAPREVQEAPHETPRRPTWPHFFRQTSAKRAEEDAIIYIYIYIYMDAASRSFE</sequence>
<name>A0ABN9W2F8_9DINO</name>
<evidence type="ECO:0000313" key="3">
    <source>
        <dbReference type="Proteomes" id="UP001189429"/>
    </source>
</evidence>
<gene>
    <name evidence="2" type="ORF">PCOR1329_LOCUS63432</name>
</gene>
<evidence type="ECO:0000256" key="1">
    <source>
        <dbReference type="SAM" id="MobiDB-lite"/>
    </source>
</evidence>
<feature type="compositionally biased region" description="Basic and acidic residues" evidence="1">
    <location>
        <begin position="56"/>
        <end position="69"/>
    </location>
</feature>